<evidence type="ECO:0000313" key="2">
    <source>
        <dbReference type="EMBL" id="KAK0058591.1"/>
    </source>
</evidence>
<evidence type="ECO:0000256" key="1">
    <source>
        <dbReference type="SAM" id="SignalP"/>
    </source>
</evidence>
<feature type="non-terminal residue" evidence="2">
    <location>
        <position position="1"/>
    </location>
</feature>
<dbReference type="Proteomes" id="UP001233172">
    <property type="component" value="Unassembled WGS sequence"/>
</dbReference>
<organism evidence="2 3">
    <name type="scientific">Biomphalaria pfeifferi</name>
    <name type="common">Bloodfluke planorb</name>
    <name type="synonym">Freshwater snail</name>
    <dbReference type="NCBI Taxonomy" id="112525"/>
    <lineage>
        <taxon>Eukaryota</taxon>
        <taxon>Metazoa</taxon>
        <taxon>Spiralia</taxon>
        <taxon>Lophotrochozoa</taxon>
        <taxon>Mollusca</taxon>
        <taxon>Gastropoda</taxon>
        <taxon>Heterobranchia</taxon>
        <taxon>Euthyneura</taxon>
        <taxon>Panpulmonata</taxon>
        <taxon>Hygrophila</taxon>
        <taxon>Lymnaeoidea</taxon>
        <taxon>Planorbidae</taxon>
        <taxon>Biomphalaria</taxon>
    </lineage>
</organism>
<name>A0AAD8BQ97_BIOPF</name>
<gene>
    <name evidence="2" type="ORF">Bpfe_011896</name>
</gene>
<feature type="signal peptide" evidence="1">
    <location>
        <begin position="1"/>
        <end position="22"/>
    </location>
</feature>
<keyword evidence="3" id="KW-1185">Reference proteome</keyword>
<protein>
    <submittedName>
        <fullName evidence="2">O-acyltransferase like protein</fullName>
    </submittedName>
</protein>
<sequence>LTPPYMLSFLFFLGLQRFMGFGALWATVQPVDKLLCVESWWTNLLYINNLKPVIQQCMTFTWYLAADMQFHIISPLMIIPFY</sequence>
<accession>A0AAD8BQ97</accession>
<dbReference type="PANTHER" id="PTHR11161:SF0">
    <property type="entry name" value="O-ACYLTRANSFERASE LIKE PROTEIN"/>
    <property type="match status" value="1"/>
</dbReference>
<reference evidence="2" key="1">
    <citation type="journal article" date="2023" name="PLoS Negl. Trop. Dis.">
        <title>A genome sequence for Biomphalaria pfeifferi, the major vector snail for the human-infecting parasite Schistosoma mansoni.</title>
        <authorList>
            <person name="Bu L."/>
            <person name="Lu L."/>
            <person name="Laidemitt M.R."/>
            <person name="Zhang S.M."/>
            <person name="Mutuku M."/>
            <person name="Mkoji G."/>
            <person name="Steinauer M."/>
            <person name="Loker E.S."/>
        </authorList>
    </citation>
    <scope>NUCLEOTIDE SEQUENCE</scope>
    <source>
        <strain evidence="2">KasaAsao</strain>
    </source>
</reference>
<dbReference type="AlphaFoldDB" id="A0AAD8BQ97"/>
<keyword evidence="1" id="KW-0732">Signal</keyword>
<comment type="caution">
    <text evidence="2">The sequence shown here is derived from an EMBL/GenBank/DDBJ whole genome shotgun (WGS) entry which is preliminary data.</text>
</comment>
<dbReference type="InterPro" id="IPR052728">
    <property type="entry name" value="O2_lipid_transport_reg"/>
</dbReference>
<reference evidence="2" key="2">
    <citation type="submission" date="2023-04" db="EMBL/GenBank/DDBJ databases">
        <authorList>
            <person name="Bu L."/>
            <person name="Lu L."/>
            <person name="Laidemitt M.R."/>
            <person name="Zhang S.M."/>
            <person name="Mutuku M."/>
            <person name="Mkoji G."/>
            <person name="Steinauer M."/>
            <person name="Loker E.S."/>
        </authorList>
    </citation>
    <scope>NUCLEOTIDE SEQUENCE</scope>
    <source>
        <strain evidence="2">KasaAsao</strain>
        <tissue evidence="2">Whole Snail</tissue>
    </source>
</reference>
<dbReference type="PANTHER" id="PTHR11161">
    <property type="entry name" value="O-ACYLTRANSFERASE"/>
    <property type="match status" value="1"/>
</dbReference>
<feature type="chain" id="PRO_5042107236" evidence="1">
    <location>
        <begin position="23"/>
        <end position="82"/>
    </location>
</feature>
<dbReference type="EMBL" id="JASAOG010000047">
    <property type="protein sequence ID" value="KAK0058591.1"/>
    <property type="molecule type" value="Genomic_DNA"/>
</dbReference>
<proteinExistence type="predicted"/>
<feature type="non-terminal residue" evidence="2">
    <location>
        <position position="82"/>
    </location>
</feature>
<evidence type="ECO:0000313" key="3">
    <source>
        <dbReference type="Proteomes" id="UP001233172"/>
    </source>
</evidence>